<evidence type="ECO:0000256" key="1">
    <source>
        <dbReference type="PROSITE-ProRule" id="PRU00266"/>
    </source>
</evidence>
<keyword evidence="4" id="KW-1185">Reference proteome</keyword>
<dbReference type="EMBL" id="JAIWYP010000013">
    <property type="protein sequence ID" value="KAH3720307.1"/>
    <property type="molecule type" value="Genomic_DNA"/>
</dbReference>
<reference evidence="3" key="2">
    <citation type="submission" date="2020-11" db="EMBL/GenBank/DDBJ databases">
        <authorList>
            <person name="McCartney M.A."/>
            <person name="Auch B."/>
            <person name="Kono T."/>
            <person name="Mallez S."/>
            <person name="Becker A."/>
            <person name="Gohl D.M."/>
            <person name="Silverstein K.A.T."/>
            <person name="Koren S."/>
            <person name="Bechman K.B."/>
            <person name="Herman A."/>
            <person name="Abrahante J.E."/>
            <person name="Garbe J."/>
        </authorList>
    </citation>
    <scope>NUCLEOTIDE SEQUENCE</scope>
    <source>
        <strain evidence="3">Duluth1</strain>
        <tissue evidence="3">Whole animal</tissue>
    </source>
</reference>
<dbReference type="InterPro" id="IPR014720">
    <property type="entry name" value="dsRBD_dom"/>
</dbReference>
<sequence>MSVTLGNETYPEVKGSSAKKTKKEAACVVLQDLIKKGLLQRKFKISTPAVSHFLCTQKLYRNYCMFLDT</sequence>
<organism evidence="3 4">
    <name type="scientific">Dreissena polymorpha</name>
    <name type="common">Zebra mussel</name>
    <name type="synonym">Mytilus polymorpha</name>
    <dbReference type="NCBI Taxonomy" id="45954"/>
    <lineage>
        <taxon>Eukaryota</taxon>
        <taxon>Metazoa</taxon>
        <taxon>Spiralia</taxon>
        <taxon>Lophotrochozoa</taxon>
        <taxon>Mollusca</taxon>
        <taxon>Bivalvia</taxon>
        <taxon>Autobranchia</taxon>
        <taxon>Heteroconchia</taxon>
        <taxon>Euheterodonta</taxon>
        <taxon>Imparidentia</taxon>
        <taxon>Neoheterodontei</taxon>
        <taxon>Myida</taxon>
        <taxon>Dreissenoidea</taxon>
        <taxon>Dreissenidae</taxon>
        <taxon>Dreissena</taxon>
    </lineage>
</organism>
<gene>
    <name evidence="3" type="ORF">DPMN_063204</name>
</gene>
<protein>
    <recommendedName>
        <fullName evidence="2">DRBM domain-containing protein</fullName>
    </recommendedName>
</protein>
<dbReference type="GO" id="GO:0003723">
    <property type="term" value="F:RNA binding"/>
    <property type="evidence" value="ECO:0007669"/>
    <property type="project" value="UniProtKB-UniRule"/>
</dbReference>
<evidence type="ECO:0000313" key="4">
    <source>
        <dbReference type="Proteomes" id="UP000828390"/>
    </source>
</evidence>
<accession>A0A9D4CAU0</accession>
<dbReference type="Proteomes" id="UP000828390">
    <property type="component" value="Unassembled WGS sequence"/>
</dbReference>
<comment type="caution">
    <text evidence="3">The sequence shown here is derived from an EMBL/GenBank/DDBJ whole genome shotgun (WGS) entry which is preliminary data.</text>
</comment>
<proteinExistence type="predicted"/>
<name>A0A9D4CAU0_DREPO</name>
<evidence type="ECO:0000259" key="2">
    <source>
        <dbReference type="PROSITE" id="PS50137"/>
    </source>
</evidence>
<reference evidence="3" key="1">
    <citation type="journal article" date="2019" name="bioRxiv">
        <title>The Genome of the Zebra Mussel, Dreissena polymorpha: A Resource for Invasive Species Research.</title>
        <authorList>
            <person name="McCartney M.A."/>
            <person name="Auch B."/>
            <person name="Kono T."/>
            <person name="Mallez S."/>
            <person name="Zhang Y."/>
            <person name="Obille A."/>
            <person name="Becker A."/>
            <person name="Abrahante J.E."/>
            <person name="Garbe J."/>
            <person name="Badalamenti J.P."/>
            <person name="Herman A."/>
            <person name="Mangelson H."/>
            <person name="Liachko I."/>
            <person name="Sullivan S."/>
            <person name="Sone E.D."/>
            <person name="Koren S."/>
            <person name="Silverstein K.A.T."/>
            <person name="Beckman K.B."/>
            <person name="Gohl D.M."/>
        </authorList>
    </citation>
    <scope>NUCLEOTIDE SEQUENCE</scope>
    <source>
        <strain evidence="3">Duluth1</strain>
        <tissue evidence="3">Whole animal</tissue>
    </source>
</reference>
<dbReference type="SUPFAM" id="SSF54768">
    <property type="entry name" value="dsRNA-binding domain-like"/>
    <property type="match status" value="1"/>
</dbReference>
<keyword evidence="1" id="KW-0694">RNA-binding</keyword>
<evidence type="ECO:0000313" key="3">
    <source>
        <dbReference type="EMBL" id="KAH3720307.1"/>
    </source>
</evidence>
<dbReference type="PROSITE" id="PS50137">
    <property type="entry name" value="DS_RBD"/>
    <property type="match status" value="1"/>
</dbReference>
<dbReference type="AlphaFoldDB" id="A0A9D4CAU0"/>
<feature type="domain" description="DRBM" evidence="2">
    <location>
        <begin position="1"/>
        <end position="35"/>
    </location>
</feature>